<protein>
    <submittedName>
        <fullName evidence="1">Uncharacterized protein</fullName>
    </submittedName>
</protein>
<reference evidence="1 2" key="1">
    <citation type="journal article" date="2019" name="Nat. Ecol. Evol.">
        <title>Megaphylogeny resolves global patterns of mushroom evolution.</title>
        <authorList>
            <person name="Varga T."/>
            <person name="Krizsan K."/>
            <person name="Foldi C."/>
            <person name="Dima B."/>
            <person name="Sanchez-Garcia M."/>
            <person name="Sanchez-Ramirez S."/>
            <person name="Szollosi G.J."/>
            <person name="Szarkandi J.G."/>
            <person name="Papp V."/>
            <person name="Albert L."/>
            <person name="Andreopoulos W."/>
            <person name="Angelini C."/>
            <person name="Antonin V."/>
            <person name="Barry K.W."/>
            <person name="Bougher N.L."/>
            <person name="Buchanan P."/>
            <person name="Buyck B."/>
            <person name="Bense V."/>
            <person name="Catcheside P."/>
            <person name="Chovatia M."/>
            <person name="Cooper J."/>
            <person name="Damon W."/>
            <person name="Desjardin D."/>
            <person name="Finy P."/>
            <person name="Geml J."/>
            <person name="Haridas S."/>
            <person name="Hughes K."/>
            <person name="Justo A."/>
            <person name="Karasinski D."/>
            <person name="Kautmanova I."/>
            <person name="Kiss B."/>
            <person name="Kocsube S."/>
            <person name="Kotiranta H."/>
            <person name="LaButti K.M."/>
            <person name="Lechner B.E."/>
            <person name="Liimatainen K."/>
            <person name="Lipzen A."/>
            <person name="Lukacs Z."/>
            <person name="Mihaltcheva S."/>
            <person name="Morgado L.N."/>
            <person name="Niskanen T."/>
            <person name="Noordeloos M.E."/>
            <person name="Ohm R.A."/>
            <person name="Ortiz-Santana B."/>
            <person name="Ovrebo C."/>
            <person name="Racz N."/>
            <person name="Riley R."/>
            <person name="Savchenko A."/>
            <person name="Shiryaev A."/>
            <person name="Soop K."/>
            <person name="Spirin V."/>
            <person name="Szebenyi C."/>
            <person name="Tomsovsky M."/>
            <person name="Tulloss R.E."/>
            <person name="Uehling J."/>
            <person name="Grigoriev I.V."/>
            <person name="Vagvolgyi C."/>
            <person name="Papp T."/>
            <person name="Martin F.M."/>
            <person name="Miettinen O."/>
            <person name="Hibbett D.S."/>
            <person name="Nagy L.G."/>
        </authorList>
    </citation>
    <scope>NUCLEOTIDE SEQUENCE [LARGE SCALE GENOMIC DNA]</scope>
    <source>
        <strain evidence="1 2">CBS 166.37</strain>
    </source>
</reference>
<dbReference type="EMBL" id="ML213671">
    <property type="protein sequence ID" value="TFK32540.1"/>
    <property type="molecule type" value="Genomic_DNA"/>
</dbReference>
<evidence type="ECO:0000313" key="1">
    <source>
        <dbReference type="EMBL" id="TFK32540.1"/>
    </source>
</evidence>
<keyword evidence="2" id="KW-1185">Reference proteome</keyword>
<dbReference type="Proteomes" id="UP000308652">
    <property type="component" value="Unassembled WGS sequence"/>
</dbReference>
<gene>
    <name evidence="1" type="ORF">BDQ12DRAFT_728584</name>
</gene>
<name>A0A5C3LIC6_9AGAR</name>
<dbReference type="STRING" id="68775.A0A5C3LIC6"/>
<accession>A0A5C3LIC6</accession>
<dbReference type="OrthoDB" id="3056938at2759"/>
<sequence length="365" mass="40794">MPTLTAASAMILLYDSEECKRAPWNWPAWQELTGIQHGLFPTDNADLPSGWTRQDATDVESYFKHFIALPKNVQSQVSFAKQVKGSVLPGRTKWQEFIAIGWKKWKIHSLIIEGLRESGVHPFTIFIEENQMKNWPDAIFCIPKAIDSISERLFGEGAFGIGRMVPISLYPVLQPIILRTWRSLHITSTRGQKRLLKLEAAAMASFDSLNTPPVTTAKIADVVRAVARWRTLVEVYCTKDNLNKTAAMKADLDRIFHEMGTSVPAVTATKGFCKLTKETLVSLASEDDVEDLMRIYEDYIVSHNNESTEPVINGDKVELGCSNITLPSNFMGIDSGVQIESSMDIKALNTALSYHNSLLPLFACN</sequence>
<evidence type="ECO:0000313" key="2">
    <source>
        <dbReference type="Proteomes" id="UP000308652"/>
    </source>
</evidence>
<dbReference type="AlphaFoldDB" id="A0A5C3LIC6"/>
<organism evidence="1 2">
    <name type="scientific">Crucibulum laeve</name>
    <dbReference type="NCBI Taxonomy" id="68775"/>
    <lineage>
        <taxon>Eukaryota</taxon>
        <taxon>Fungi</taxon>
        <taxon>Dikarya</taxon>
        <taxon>Basidiomycota</taxon>
        <taxon>Agaricomycotina</taxon>
        <taxon>Agaricomycetes</taxon>
        <taxon>Agaricomycetidae</taxon>
        <taxon>Agaricales</taxon>
        <taxon>Agaricineae</taxon>
        <taxon>Nidulariaceae</taxon>
        <taxon>Crucibulum</taxon>
    </lineage>
</organism>
<proteinExistence type="predicted"/>